<keyword evidence="1" id="KW-0175">Coiled coil</keyword>
<keyword evidence="3" id="KW-1133">Transmembrane helix</keyword>
<keyword evidence="3" id="KW-0812">Transmembrane</keyword>
<feature type="transmembrane region" description="Helical" evidence="3">
    <location>
        <begin position="516"/>
        <end position="536"/>
    </location>
</feature>
<feature type="compositionally biased region" description="Polar residues" evidence="2">
    <location>
        <begin position="149"/>
        <end position="164"/>
    </location>
</feature>
<organism evidence="5 6">
    <name type="scientific">Lineolata rhizophorae</name>
    <dbReference type="NCBI Taxonomy" id="578093"/>
    <lineage>
        <taxon>Eukaryota</taxon>
        <taxon>Fungi</taxon>
        <taxon>Dikarya</taxon>
        <taxon>Ascomycota</taxon>
        <taxon>Pezizomycotina</taxon>
        <taxon>Dothideomycetes</taxon>
        <taxon>Dothideomycetes incertae sedis</taxon>
        <taxon>Lineolatales</taxon>
        <taxon>Lineolataceae</taxon>
        <taxon>Lineolata</taxon>
    </lineage>
</organism>
<feature type="compositionally biased region" description="Polar residues" evidence="2">
    <location>
        <begin position="51"/>
        <end position="67"/>
    </location>
</feature>
<feature type="compositionally biased region" description="Gly residues" evidence="2">
    <location>
        <begin position="458"/>
        <end position="471"/>
    </location>
</feature>
<evidence type="ECO:0000313" key="6">
    <source>
        <dbReference type="Proteomes" id="UP000799766"/>
    </source>
</evidence>
<evidence type="ECO:0000256" key="2">
    <source>
        <dbReference type="SAM" id="MobiDB-lite"/>
    </source>
</evidence>
<dbReference type="OrthoDB" id="5416037at2759"/>
<dbReference type="PANTHER" id="PTHR34502:SF6">
    <property type="entry name" value="DUF6594 DOMAIN-CONTAINING PROTEIN"/>
    <property type="match status" value="1"/>
</dbReference>
<reference evidence="5" key="1">
    <citation type="journal article" date="2020" name="Stud. Mycol.">
        <title>101 Dothideomycetes genomes: a test case for predicting lifestyles and emergence of pathogens.</title>
        <authorList>
            <person name="Haridas S."/>
            <person name="Albert R."/>
            <person name="Binder M."/>
            <person name="Bloem J."/>
            <person name="Labutti K."/>
            <person name="Salamov A."/>
            <person name="Andreopoulos B."/>
            <person name="Baker S."/>
            <person name="Barry K."/>
            <person name="Bills G."/>
            <person name="Bluhm B."/>
            <person name="Cannon C."/>
            <person name="Castanera R."/>
            <person name="Culley D."/>
            <person name="Daum C."/>
            <person name="Ezra D."/>
            <person name="Gonzalez J."/>
            <person name="Henrissat B."/>
            <person name="Kuo A."/>
            <person name="Liang C."/>
            <person name="Lipzen A."/>
            <person name="Lutzoni F."/>
            <person name="Magnuson J."/>
            <person name="Mondo S."/>
            <person name="Nolan M."/>
            <person name="Ohm R."/>
            <person name="Pangilinan J."/>
            <person name="Park H.-J."/>
            <person name="Ramirez L."/>
            <person name="Alfaro M."/>
            <person name="Sun H."/>
            <person name="Tritt A."/>
            <person name="Yoshinaga Y."/>
            <person name="Zwiers L.-H."/>
            <person name="Turgeon B."/>
            <person name="Goodwin S."/>
            <person name="Spatafora J."/>
            <person name="Crous P."/>
            <person name="Grigoriev I."/>
        </authorList>
    </citation>
    <scope>NUCLEOTIDE SEQUENCE</scope>
    <source>
        <strain evidence="5">ATCC 16933</strain>
    </source>
</reference>
<feature type="domain" description="DUF6594" evidence="4">
    <location>
        <begin position="282"/>
        <end position="531"/>
    </location>
</feature>
<feature type="compositionally biased region" description="Pro residues" evidence="2">
    <location>
        <begin position="233"/>
        <end position="247"/>
    </location>
</feature>
<keyword evidence="3" id="KW-0472">Membrane</keyword>
<dbReference type="PANTHER" id="PTHR34502">
    <property type="entry name" value="DUF6594 DOMAIN-CONTAINING PROTEIN-RELATED"/>
    <property type="match status" value="1"/>
</dbReference>
<name>A0A6A6NV79_9PEZI</name>
<evidence type="ECO:0000256" key="1">
    <source>
        <dbReference type="SAM" id="Coils"/>
    </source>
</evidence>
<keyword evidence="6" id="KW-1185">Reference proteome</keyword>
<feature type="compositionally biased region" description="Low complexity" evidence="2">
    <location>
        <begin position="187"/>
        <end position="196"/>
    </location>
</feature>
<sequence length="550" mass="59810">MNGHDADESPNVFSFMESVPEGSGPASVPMHPTKSAGSSGYAPSDGGSPHHSASTPRRSPSGSTYVNPSAPIPTMAACHDSWSQQDRFNDSGISMRDSSPEPSLPRKASIGKQPSVHDSEDEGEEEEEEEEEREGDWASRMAMARRDSMLSNSRKSQPSRTQSRQSDEHRRQRLVNQEEQLRQHIDQSPQQLQSPQPKRRLSFFPNPTPELRPPMPSVPPSEPQFGLHNSALFPPPPAYPPGPSGPSPFLVPPPPQHMQHQPPPFMNAYRPPDLSKTTLAGYELLATELSKCDDPESTAEHSFQPLYRKFETLNHRVLLHLQEEITELEEELRVLDECIAQLAQTDEEGNLVPASRRRDARCGGELQYRRTDLLGRIFIKLGQYNQALASYSNMVRNCTPARADDVRAYQEWMATHRPVDPAEARFLDRDGDLMSVARPARRVHHGDGRDGRCDGAAVGSGAGDEGPGGEGAAVAGATAAAEGAPANKLHAAALGLLVCVMPLVAFVAHEDFAGRVVMLGAIGVAGAVVITSTGLWHALGEREWGVCGAV</sequence>
<feature type="compositionally biased region" description="Acidic residues" evidence="2">
    <location>
        <begin position="119"/>
        <end position="134"/>
    </location>
</feature>
<feature type="region of interest" description="Disordered" evidence="2">
    <location>
        <begin position="442"/>
        <end position="471"/>
    </location>
</feature>
<evidence type="ECO:0000313" key="5">
    <source>
        <dbReference type="EMBL" id="KAF2455397.1"/>
    </source>
</evidence>
<proteinExistence type="predicted"/>
<accession>A0A6A6NV79</accession>
<feature type="coiled-coil region" evidence="1">
    <location>
        <begin position="318"/>
        <end position="348"/>
    </location>
</feature>
<dbReference type="InterPro" id="IPR046529">
    <property type="entry name" value="DUF6594"/>
</dbReference>
<gene>
    <name evidence="5" type="ORF">BDY21DRAFT_75331</name>
</gene>
<feature type="region of interest" description="Disordered" evidence="2">
    <location>
        <begin position="1"/>
        <end position="247"/>
    </location>
</feature>
<feature type="compositionally biased region" description="Pro residues" evidence="2">
    <location>
        <begin position="206"/>
        <end position="222"/>
    </location>
</feature>
<dbReference type="EMBL" id="MU001687">
    <property type="protein sequence ID" value="KAF2455397.1"/>
    <property type="molecule type" value="Genomic_DNA"/>
</dbReference>
<evidence type="ECO:0000259" key="4">
    <source>
        <dbReference type="Pfam" id="PF20237"/>
    </source>
</evidence>
<dbReference type="Pfam" id="PF20237">
    <property type="entry name" value="DUF6594"/>
    <property type="match status" value="1"/>
</dbReference>
<protein>
    <recommendedName>
        <fullName evidence="4">DUF6594 domain-containing protein</fullName>
    </recommendedName>
</protein>
<dbReference type="Proteomes" id="UP000799766">
    <property type="component" value="Unassembled WGS sequence"/>
</dbReference>
<dbReference type="AlphaFoldDB" id="A0A6A6NV79"/>
<feature type="transmembrane region" description="Helical" evidence="3">
    <location>
        <begin position="489"/>
        <end position="509"/>
    </location>
</feature>
<evidence type="ECO:0000256" key="3">
    <source>
        <dbReference type="SAM" id="Phobius"/>
    </source>
</evidence>